<reference evidence="1 2" key="1">
    <citation type="journal article" date="2021" name="Elife">
        <title>Chloroplast acquisition without the gene transfer in kleptoplastic sea slugs, Plakobranchus ocellatus.</title>
        <authorList>
            <person name="Maeda T."/>
            <person name="Takahashi S."/>
            <person name="Yoshida T."/>
            <person name="Shimamura S."/>
            <person name="Takaki Y."/>
            <person name="Nagai Y."/>
            <person name="Toyoda A."/>
            <person name="Suzuki Y."/>
            <person name="Arimoto A."/>
            <person name="Ishii H."/>
            <person name="Satoh N."/>
            <person name="Nishiyama T."/>
            <person name="Hasebe M."/>
            <person name="Maruyama T."/>
            <person name="Minagawa J."/>
            <person name="Obokata J."/>
            <person name="Shigenobu S."/>
        </authorList>
    </citation>
    <scope>NUCLEOTIDE SEQUENCE [LARGE SCALE GENOMIC DNA]</scope>
</reference>
<protein>
    <submittedName>
        <fullName evidence="1">Uncharacterized protein</fullName>
    </submittedName>
</protein>
<keyword evidence="2" id="KW-1185">Reference proteome</keyword>
<evidence type="ECO:0000313" key="2">
    <source>
        <dbReference type="Proteomes" id="UP000762676"/>
    </source>
</evidence>
<dbReference type="EMBL" id="BMAT01002623">
    <property type="protein sequence ID" value="GFS10432.1"/>
    <property type="molecule type" value="Genomic_DNA"/>
</dbReference>
<accession>A0AAV4IMB8</accession>
<sequence length="79" mass="8103">MSVKLVLFRVCKGWFSPMSVKPCSVPALSVQVLGPGDDVVAVVAVSGTSVNTRPGCHSAHALVVCGHATWGLTGEGQGR</sequence>
<organism evidence="1 2">
    <name type="scientific">Elysia marginata</name>
    <dbReference type="NCBI Taxonomy" id="1093978"/>
    <lineage>
        <taxon>Eukaryota</taxon>
        <taxon>Metazoa</taxon>
        <taxon>Spiralia</taxon>
        <taxon>Lophotrochozoa</taxon>
        <taxon>Mollusca</taxon>
        <taxon>Gastropoda</taxon>
        <taxon>Heterobranchia</taxon>
        <taxon>Euthyneura</taxon>
        <taxon>Panpulmonata</taxon>
        <taxon>Sacoglossa</taxon>
        <taxon>Placobranchoidea</taxon>
        <taxon>Plakobranchidae</taxon>
        <taxon>Elysia</taxon>
    </lineage>
</organism>
<gene>
    <name evidence="1" type="ORF">ElyMa_001323000</name>
</gene>
<proteinExistence type="predicted"/>
<dbReference type="AlphaFoldDB" id="A0AAV4IMB8"/>
<dbReference type="Proteomes" id="UP000762676">
    <property type="component" value="Unassembled WGS sequence"/>
</dbReference>
<name>A0AAV4IMB8_9GAST</name>
<comment type="caution">
    <text evidence="1">The sequence shown here is derived from an EMBL/GenBank/DDBJ whole genome shotgun (WGS) entry which is preliminary data.</text>
</comment>
<evidence type="ECO:0000313" key="1">
    <source>
        <dbReference type="EMBL" id="GFS10432.1"/>
    </source>
</evidence>